<dbReference type="EMBL" id="JBHSFZ010000003">
    <property type="protein sequence ID" value="MFC4592927.1"/>
    <property type="molecule type" value="Genomic_DNA"/>
</dbReference>
<evidence type="ECO:0000313" key="9">
    <source>
        <dbReference type="Proteomes" id="UP001595957"/>
    </source>
</evidence>
<dbReference type="CDD" id="cd00438">
    <property type="entry name" value="cupin_RmlC"/>
    <property type="match status" value="1"/>
</dbReference>
<proteinExistence type="predicted"/>
<dbReference type="RefSeq" id="WP_380801999.1">
    <property type="nucleotide sequence ID" value="NZ_JBHSFZ010000003.1"/>
</dbReference>
<organism evidence="8 9">
    <name type="scientific">Sphingobium tyrosinilyticum</name>
    <dbReference type="NCBI Taxonomy" id="2715436"/>
    <lineage>
        <taxon>Bacteria</taxon>
        <taxon>Pseudomonadati</taxon>
        <taxon>Pseudomonadota</taxon>
        <taxon>Alphaproteobacteria</taxon>
        <taxon>Sphingomonadales</taxon>
        <taxon>Sphingomonadaceae</taxon>
        <taxon>Sphingobium</taxon>
    </lineage>
</organism>
<dbReference type="PANTHER" id="PTHR21047:SF2">
    <property type="entry name" value="THYMIDINE DIPHOSPHO-4-KETO-RHAMNOSE 3,5-EPIMERASE"/>
    <property type="match status" value="1"/>
</dbReference>
<comment type="catalytic activity">
    <reaction evidence="1">
        <text>dTDP-4-dehydro-6-deoxy-alpha-D-glucose = dTDP-4-dehydro-beta-L-rhamnose</text>
        <dbReference type="Rhea" id="RHEA:16969"/>
        <dbReference type="ChEBI" id="CHEBI:57649"/>
        <dbReference type="ChEBI" id="CHEBI:62830"/>
        <dbReference type="EC" id="5.1.3.13"/>
    </reaction>
</comment>
<dbReference type="InterPro" id="IPR011051">
    <property type="entry name" value="RmlC_Cupin_sf"/>
</dbReference>
<evidence type="ECO:0000256" key="3">
    <source>
        <dbReference type="ARBA" id="ARBA00012098"/>
    </source>
</evidence>
<evidence type="ECO:0000256" key="1">
    <source>
        <dbReference type="ARBA" id="ARBA00001298"/>
    </source>
</evidence>
<dbReference type="SUPFAM" id="SSF51182">
    <property type="entry name" value="RmlC-like cupins"/>
    <property type="match status" value="1"/>
</dbReference>
<evidence type="ECO:0000256" key="4">
    <source>
        <dbReference type="ARBA" id="ARBA00019595"/>
    </source>
</evidence>
<evidence type="ECO:0000256" key="7">
    <source>
        <dbReference type="ARBA" id="ARBA00033311"/>
    </source>
</evidence>
<evidence type="ECO:0000256" key="6">
    <source>
        <dbReference type="ARBA" id="ARBA00031424"/>
    </source>
</evidence>
<dbReference type="InterPro" id="IPR014710">
    <property type="entry name" value="RmlC-like_jellyroll"/>
</dbReference>
<dbReference type="Gene3D" id="2.60.120.10">
    <property type="entry name" value="Jelly Rolls"/>
    <property type="match status" value="1"/>
</dbReference>
<name>A0ABV9EWE0_9SPHN</name>
<evidence type="ECO:0000256" key="2">
    <source>
        <dbReference type="ARBA" id="ARBA00001997"/>
    </source>
</evidence>
<comment type="caution">
    <text evidence="8">The sequence shown here is derived from an EMBL/GenBank/DDBJ whole genome shotgun (WGS) entry which is preliminary data.</text>
</comment>
<keyword evidence="9" id="KW-1185">Reference proteome</keyword>
<evidence type="ECO:0000256" key="5">
    <source>
        <dbReference type="ARBA" id="ARBA00029758"/>
    </source>
</evidence>
<accession>A0ABV9EWE0</accession>
<evidence type="ECO:0000313" key="8">
    <source>
        <dbReference type="EMBL" id="MFC4592927.1"/>
    </source>
</evidence>
<dbReference type="PANTHER" id="PTHR21047">
    <property type="entry name" value="DTDP-6-DEOXY-D-GLUCOSE-3,5 EPIMERASE"/>
    <property type="match status" value="1"/>
</dbReference>
<comment type="function">
    <text evidence="2">Catalyzes the epimerization of the C3' and C5'positions of dTDP-6-deoxy-D-xylo-4-hexulose, forming dTDP-6-deoxy-L-lyxo-4-hexulose.</text>
</comment>
<dbReference type="EC" id="5.1.3.13" evidence="3"/>
<protein>
    <recommendedName>
        <fullName evidence="4">dTDP-4-dehydrorhamnose 3,5-epimerase</fullName>
        <ecNumber evidence="3">5.1.3.13</ecNumber>
    </recommendedName>
    <alternativeName>
        <fullName evidence="6">Thymidine diphospho-4-keto-rhamnose 3,5-epimerase</fullName>
    </alternativeName>
    <alternativeName>
        <fullName evidence="5">dTDP-4-keto-6-deoxyglucose 3,5-epimerase</fullName>
    </alternativeName>
    <alternativeName>
        <fullName evidence="7">dTDP-6-deoxy-D-xylo-4-hexulose 3,5-epimerase</fullName>
    </alternativeName>
</protein>
<dbReference type="Pfam" id="PF00908">
    <property type="entry name" value="dTDP_sugar_isom"/>
    <property type="match status" value="1"/>
</dbReference>
<reference evidence="9" key="1">
    <citation type="journal article" date="2019" name="Int. J. Syst. Evol. Microbiol.">
        <title>The Global Catalogue of Microorganisms (GCM) 10K type strain sequencing project: providing services to taxonomists for standard genome sequencing and annotation.</title>
        <authorList>
            <consortium name="The Broad Institute Genomics Platform"/>
            <consortium name="The Broad Institute Genome Sequencing Center for Infectious Disease"/>
            <person name="Wu L."/>
            <person name="Ma J."/>
        </authorList>
    </citation>
    <scope>NUCLEOTIDE SEQUENCE [LARGE SCALE GENOMIC DNA]</scope>
    <source>
        <strain evidence="9">NBRC 103632</strain>
    </source>
</reference>
<dbReference type="Proteomes" id="UP001595957">
    <property type="component" value="Unassembled WGS sequence"/>
</dbReference>
<sequence length="176" mass="19557">MIFTPLSIEGVWRVDLSLMPDDRGFFARTFCTAEFAAQGLPAVFEQSSLSRNTRAGTLRGMHYQEAPHAEAKFVRCVRGALVDVVIDLRLDSPTRGQWLAERLTADSGTGLYIAPGLAHGFQTLVDDTDMLYQITPSFRSGFGRGVRWDDPTFAIDWPLPNPILSSRDASYPDWSA</sequence>
<dbReference type="InterPro" id="IPR000888">
    <property type="entry name" value="RmlC-like"/>
</dbReference>
<gene>
    <name evidence="8" type="ORF">ACFO3E_01785</name>
</gene>